<dbReference type="Gene3D" id="4.10.60.10">
    <property type="entry name" value="Zinc finger, CCHC-type"/>
    <property type="match status" value="1"/>
</dbReference>
<dbReference type="PANTHER" id="PTHR47481">
    <property type="match status" value="1"/>
</dbReference>
<dbReference type="RefSeq" id="XP_021808672.1">
    <property type="nucleotide sequence ID" value="XM_021952980.1"/>
</dbReference>
<keyword evidence="1" id="KW-0479">Metal-binding</keyword>
<dbReference type="InterPro" id="IPR036875">
    <property type="entry name" value="Znf_CCHC_sf"/>
</dbReference>
<feature type="domain" description="CCHC-type" evidence="3">
    <location>
        <begin position="326"/>
        <end position="341"/>
    </location>
</feature>
<dbReference type="InterPro" id="IPR001878">
    <property type="entry name" value="Znf_CCHC"/>
</dbReference>
<keyword evidence="1" id="KW-0862">Zinc</keyword>
<accession>A0A6P5S1X9</accession>
<evidence type="ECO:0000256" key="1">
    <source>
        <dbReference type="PROSITE-ProRule" id="PRU00047"/>
    </source>
</evidence>
<evidence type="ECO:0000259" key="3">
    <source>
        <dbReference type="PROSITE" id="PS50158"/>
    </source>
</evidence>
<feature type="region of interest" description="Disordered" evidence="2">
    <location>
        <begin position="49"/>
        <end position="77"/>
    </location>
</feature>
<sequence>MASSTSSLYDSYFSSISNFISVKLDRKNYSCWLAQIVPVLRSRKLMSYVDGSSSCPPPTISTSSSKEGDAPSSPIPNPAYDEWIQKDQLVLSWINGSLHSSVLSTVSRLSTARDTWLSLEKRFASTNPHRLLFLQSELHNTLRGDSSVQEFLDRIKSIADDLGQAGESVSESLLVSLILKNVGPMYETVVSAVLSRGTPITYDELEVLLLSAEKRLQSASVPAAISGVSALVASRGRGGGHRGDSSSNNRGSFSTSRGGGRRGGYTPGSRGSFQFGNGRGGSSLSGHGGFFQPRYGASGILGQVPSQGVRDSSSSYGGSTSEVRQCYSCQGFGHIAKNCPSRFPLPYNNRAPPQRLQGMAAYHSPPHGVQNWVTDTGANAHVTNDLSHLSHTREYRGSDTVAGVLGGQGFGDGEDSFLGQE</sequence>
<dbReference type="AlphaFoldDB" id="A0A6P5S1X9"/>
<dbReference type="PANTHER" id="PTHR47481:SF30">
    <property type="entry name" value="CCHC-TYPE DOMAIN-CONTAINING PROTEIN"/>
    <property type="match status" value="1"/>
</dbReference>
<dbReference type="Pfam" id="PF14223">
    <property type="entry name" value="Retrotran_gag_2"/>
    <property type="match status" value="1"/>
</dbReference>
<keyword evidence="4" id="KW-1185">Reference proteome</keyword>
<proteinExistence type="predicted"/>
<feature type="region of interest" description="Disordered" evidence="2">
    <location>
        <begin position="235"/>
        <end position="279"/>
    </location>
</feature>
<evidence type="ECO:0000256" key="2">
    <source>
        <dbReference type="SAM" id="MobiDB-lite"/>
    </source>
</evidence>
<dbReference type="GO" id="GO:0003676">
    <property type="term" value="F:nucleic acid binding"/>
    <property type="evidence" value="ECO:0007669"/>
    <property type="project" value="InterPro"/>
</dbReference>
<evidence type="ECO:0000313" key="4">
    <source>
        <dbReference type="Proteomes" id="UP000515124"/>
    </source>
</evidence>
<dbReference type="Proteomes" id="UP000515124">
    <property type="component" value="Unplaced"/>
</dbReference>
<dbReference type="GeneID" id="110752348"/>
<dbReference type="SUPFAM" id="SSF57756">
    <property type="entry name" value="Retrovirus zinc finger-like domains"/>
    <property type="match status" value="1"/>
</dbReference>
<evidence type="ECO:0000313" key="5">
    <source>
        <dbReference type="RefSeq" id="XP_021808672.1"/>
    </source>
</evidence>
<feature type="compositionally biased region" description="Gly residues" evidence="2">
    <location>
        <begin position="257"/>
        <end position="266"/>
    </location>
</feature>
<dbReference type="KEGG" id="pavi:110752348"/>
<keyword evidence="1" id="KW-0863">Zinc-finger</keyword>
<organism evidence="4 5">
    <name type="scientific">Prunus avium</name>
    <name type="common">Cherry</name>
    <name type="synonym">Cerasus avium</name>
    <dbReference type="NCBI Taxonomy" id="42229"/>
    <lineage>
        <taxon>Eukaryota</taxon>
        <taxon>Viridiplantae</taxon>
        <taxon>Streptophyta</taxon>
        <taxon>Embryophyta</taxon>
        <taxon>Tracheophyta</taxon>
        <taxon>Spermatophyta</taxon>
        <taxon>Magnoliopsida</taxon>
        <taxon>eudicotyledons</taxon>
        <taxon>Gunneridae</taxon>
        <taxon>Pentapetalae</taxon>
        <taxon>rosids</taxon>
        <taxon>fabids</taxon>
        <taxon>Rosales</taxon>
        <taxon>Rosaceae</taxon>
        <taxon>Amygdaloideae</taxon>
        <taxon>Amygdaleae</taxon>
        <taxon>Prunus</taxon>
    </lineage>
</organism>
<name>A0A6P5S1X9_PRUAV</name>
<dbReference type="SMART" id="SM00343">
    <property type="entry name" value="ZnF_C2HC"/>
    <property type="match status" value="1"/>
</dbReference>
<dbReference type="GO" id="GO:0008270">
    <property type="term" value="F:zinc ion binding"/>
    <property type="evidence" value="ECO:0007669"/>
    <property type="project" value="UniProtKB-KW"/>
</dbReference>
<dbReference type="PROSITE" id="PS50158">
    <property type="entry name" value="ZF_CCHC"/>
    <property type="match status" value="1"/>
</dbReference>
<reference evidence="5" key="1">
    <citation type="submission" date="2025-08" db="UniProtKB">
        <authorList>
            <consortium name="RefSeq"/>
        </authorList>
    </citation>
    <scope>IDENTIFICATION</scope>
</reference>
<dbReference type="Pfam" id="PF00098">
    <property type="entry name" value="zf-CCHC"/>
    <property type="match status" value="1"/>
</dbReference>
<gene>
    <name evidence="5" type="primary">LOC110752348</name>
</gene>
<feature type="compositionally biased region" description="Low complexity" evidence="2">
    <location>
        <begin position="245"/>
        <end position="256"/>
    </location>
</feature>
<feature type="compositionally biased region" description="Low complexity" evidence="2">
    <location>
        <begin position="267"/>
        <end position="276"/>
    </location>
</feature>
<protein>
    <submittedName>
        <fullName evidence="5">Uncharacterized protein LOC110752348</fullName>
    </submittedName>
</protein>